<gene>
    <name evidence="2" type="ORF">UFOPK2399_00960</name>
</gene>
<proteinExistence type="predicted"/>
<sequence>MNGEAIVALVSSFLVAGFVLALFVWAAIQDGEKQGALDDRLDRPYRRWVTLHRRR</sequence>
<keyword evidence="1" id="KW-1133">Transmembrane helix</keyword>
<evidence type="ECO:0000256" key="1">
    <source>
        <dbReference type="SAM" id="Phobius"/>
    </source>
</evidence>
<name>A0A6J6PF44_9ZZZZ</name>
<feature type="transmembrane region" description="Helical" evidence="1">
    <location>
        <begin position="6"/>
        <end position="28"/>
    </location>
</feature>
<organism evidence="2">
    <name type="scientific">freshwater metagenome</name>
    <dbReference type="NCBI Taxonomy" id="449393"/>
    <lineage>
        <taxon>unclassified sequences</taxon>
        <taxon>metagenomes</taxon>
        <taxon>ecological metagenomes</taxon>
    </lineage>
</organism>
<keyword evidence="1" id="KW-0472">Membrane</keyword>
<keyword evidence="1" id="KW-0812">Transmembrane</keyword>
<accession>A0A6J6PF44</accession>
<protein>
    <submittedName>
        <fullName evidence="2">Unannotated protein</fullName>
    </submittedName>
</protein>
<reference evidence="2" key="1">
    <citation type="submission" date="2020-05" db="EMBL/GenBank/DDBJ databases">
        <authorList>
            <person name="Chiriac C."/>
            <person name="Salcher M."/>
            <person name="Ghai R."/>
            <person name="Kavagutti S V."/>
        </authorList>
    </citation>
    <scope>NUCLEOTIDE SEQUENCE</scope>
</reference>
<dbReference type="AlphaFoldDB" id="A0A6J6PF44"/>
<dbReference type="EMBL" id="CAEZXP010000002">
    <property type="protein sequence ID" value="CAB4694954.1"/>
    <property type="molecule type" value="Genomic_DNA"/>
</dbReference>
<evidence type="ECO:0000313" key="2">
    <source>
        <dbReference type="EMBL" id="CAB4694954.1"/>
    </source>
</evidence>